<comment type="caution">
    <text evidence="4">The sequence shown here is derived from an EMBL/GenBank/DDBJ whole genome shotgun (WGS) entry which is preliminary data.</text>
</comment>
<name>A0A255Z8T6_9SPHN</name>
<dbReference type="Gene3D" id="3.30.1330.60">
    <property type="entry name" value="OmpA-like domain"/>
    <property type="match status" value="1"/>
</dbReference>
<sequence length="250" mass="28333">MPRLSNRRSVEEDDEGFYVSMSDMLTGLLFIFIILLVYYAVQFRQTTQEMTGANTARAELLKELQRRLLKQDINVQIDTDTGVLRLPDAILFDEGRSDLSEAGKEKVAKLADVLVAVLPCYTDYARLDTPCTAKRSQYRIDALFVEGHSDVRPLNRGGRDVNVELSAERAINTFRELRQRQRALDSLKTKVGTRDRQRLVPILSVSGYGGTRPTLGHEGASQEDYRANRRIDLRFLMATPDASRFASMLL</sequence>
<evidence type="ECO:0000313" key="5">
    <source>
        <dbReference type="Proteomes" id="UP000216991"/>
    </source>
</evidence>
<dbReference type="PROSITE" id="PS51123">
    <property type="entry name" value="OMPA_2"/>
    <property type="match status" value="1"/>
</dbReference>
<feature type="domain" description="OmpA-like" evidence="3">
    <location>
        <begin position="79"/>
        <end position="239"/>
    </location>
</feature>
<dbReference type="RefSeq" id="WP_094472240.1">
    <property type="nucleotide sequence ID" value="NZ_NOXT01000018.1"/>
</dbReference>
<dbReference type="OrthoDB" id="5525824at2"/>
<keyword evidence="2" id="KW-1133">Transmembrane helix</keyword>
<evidence type="ECO:0000259" key="3">
    <source>
        <dbReference type="PROSITE" id="PS51123"/>
    </source>
</evidence>
<dbReference type="PANTHER" id="PTHR30329">
    <property type="entry name" value="STATOR ELEMENT OF FLAGELLAR MOTOR COMPLEX"/>
    <property type="match status" value="1"/>
</dbReference>
<keyword evidence="1 2" id="KW-0472">Membrane</keyword>
<dbReference type="PANTHER" id="PTHR30329:SF20">
    <property type="entry name" value="EXPORTED PROTEIN"/>
    <property type="match status" value="1"/>
</dbReference>
<accession>A0A255Z8T6</accession>
<keyword evidence="5" id="KW-1185">Reference proteome</keyword>
<dbReference type="EMBL" id="NOXT01000018">
    <property type="protein sequence ID" value="OYQ37842.1"/>
    <property type="molecule type" value="Genomic_DNA"/>
</dbReference>
<dbReference type="AlphaFoldDB" id="A0A255Z8T6"/>
<dbReference type="GO" id="GO:0016020">
    <property type="term" value="C:membrane"/>
    <property type="evidence" value="ECO:0007669"/>
    <property type="project" value="UniProtKB-UniRule"/>
</dbReference>
<gene>
    <name evidence="4" type="ORF">CHU93_00325</name>
</gene>
<evidence type="ECO:0000313" key="4">
    <source>
        <dbReference type="EMBL" id="OYQ37842.1"/>
    </source>
</evidence>
<evidence type="ECO:0000256" key="2">
    <source>
        <dbReference type="SAM" id="Phobius"/>
    </source>
</evidence>
<organism evidence="4 5">
    <name type="scientific">Sandarakinorhabdus cyanobacteriorum</name>
    <dbReference type="NCBI Taxonomy" id="1981098"/>
    <lineage>
        <taxon>Bacteria</taxon>
        <taxon>Pseudomonadati</taxon>
        <taxon>Pseudomonadota</taxon>
        <taxon>Alphaproteobacteria</taxon>
        <taxon>Sphingomonadales</taxon>
        <taxon>Sphingosinicellaceae</taxon>
        <taxon>Sandarakinorhabdus</taxon>
    </lineage>
</organism>
<dbReference type="InterPro" id="IPR006665">
    <property type="entry name" value="OmpA-like"/>
</dbReference>
<feature type="transmembrane region" description="Helical" evidence="2">
    <location>
        <begin position="20"/>
        <end position="41"/>
    </location>
</feature>
<keyword evidence="2" id="KW-0812">Transmembrane</keyword>
<proteinExistence type="predicted"/>
<reference evidence="4 5" key="1">
    <citation type="submission" date="2017-07" db="EMBL/GenBank/DDBJ databases">
        <title>Sandarakinorhabdus cyanobacteriorum sp. nov., a novel bacterium isolated from cyanobacterial aggregates in a eutrophic lake.</title>
        <authorList>
            <person name="Cai H."/>
        </authorList>
    </citation>
    <scope>NUCLEOTIDE SEQUENCE [LARGE SCALE GENOMIC DNA]</scope>
    <source>
        <strain evidence="4 5">TH057</strain>
    </source>
</reference>
<protein>
    <recommendedName>
        <fullName evidence="3">OmpA-like domain-containing protein</fullName>
    </recommendedName>
</protein>
<evidence type="ECO:0000256" key="1">
    <source>
        <dbReference type="PROSITE-ProRule" id="PRU00473"/>
    </source>
</evidence>
<dbReference type="SUPFAM" id="SSF103088">
    <property type="entry name" value="OmpA-like"/>
    <property type="match status" value="1"/>
</dbReference>
<dbReference type="InterPro" id="IPR036737">
    <property type="entry name" value="OmpA-like_sf"/>
</dbReference>
<dbReference type="Proteomes" id="UP000216991">
    <property type="component" value="Unassembled WGS sequence"/>
</dbReference>
<dbReference type="InterPro" id="IPR050330">
    <property type="entry name" value="Bact_OuterMem_StrucFunc"/>
</dbReference>